<dbReference type="PANTHER" id="PTHR47481">
    <property type="match status" value="1"/>
</dbReference>
<dbReference type="Proteomes" id="UP001168098">
    <property type="component" value="Unassembled WGS sequence"/>
</dbReference>
<dbReference type="Pfam" id="PF14244">
    <property type="entry name" value="Retrotran_gag_3"/>
    <property type="match status" value="1"/>
</dbReference>
<comment type="caution">
    <text evidence="2">The sequence shown here is derived from an EMBL/GenBank/DDBJ whole genome shotgun (WGS) entry which is preliminary data.</text>
</comment>
<evidence type="ECO:0000313" key="3">
    <source>
        <dbReference type="Proteomes" id="UP001168098"/>
    </source>
</evidence>
<accession>A0AA39A0P5</accession>
<evidence type="ECO:0000259" key="1">
    <source>
        <dbReference type="Pfam" id="PF14244"/>
    </source>
</evidence>
<reference evidence="2 3" key="1">
    <citation type="journal article" date="2023" name="BMC Biotechnol.">
        <title>Vitis rotundifolia cv Carlos genome sequencing.</title>
        <authorList>
            <person name="Huff M."/>
            <person name="Hulse-Kemp A."/>
            <person name="Scheffler B."/>
            <person name="Youngblood R."/>
            <person name="Simpson S."/>
            <person name="Babiker E."/>
            <person name="Staton M."/>
        </authorList>
    </citation>
    <scope>NUCLEOTIDE SEQUENCE [LARGE SCALE GENOMIC DNA]</scope>
    <source>
        <tissue evidence="2">Leaf</tissue>
    </source>
</reference>
<dbReference type="AlphaFoldDB" id="A0AA39A0P5"/>
<gene>
    <name evidence="2" type="ORF">PVL29_007749</name>
</gene>
<proteinExistence type="predicted"/>
<name>A0AA39A0P5_VITRO</name>
<evidence type="ECO:0000313" key="2">
    <source>
        <dbReference type="EMBL" id="KAJ9698820.1"/>
    </source>
</evidence>
<dbReference type="PANTHER" id="PTHR47481:SF35">
    <property type="entry name" value="ZINC FINGER, CCHC-TYPE-RELATED"/>
    <property type="match status" value="1"/>
</dbReference>
<feature type="domain" description="Retrotransposon Copia-like N-terminal" evidence="1">
    <location>
        <begin position="2"/>
        <end position="39"/>
    </location>
</feature>
<protein>
    <recommendedName>
        <fullName evidence="1">Retrotransposon Copia-like N-terminal domain-containing protein</fullName>
    </recommendedName>
</protein>
<keyword evidence="3" id="KW-1185">Reference proteome</keyword>
<dbReference type="EMBL" id="JARBHA010000006">
    <property type="protein sequence ID" value="KAJ9698820.1"/>
    <property type="molecule type" value="Genomic_DNA"/>
</dbReference>
<organism evidence="2 3">
    <name type="scientific">Vitis rotundifolia</name>
    <name type="common">Muscadine grape</name>
    <dbReference type="NCBI Taxonomy" id="103349"/>
    <lineage>
        <taxon>Eukaryota</taxon>
        <taxon>Viridiplantae</taxon>
        <taxon>Streptophyta</taxon>
        <taxon>Embryophyta</taxon>
        <taxon>Tracheophyta</taxon>
        <taxon>Spermatophyta</taxon>
        <taxon>Magnoliopsida</taxon>
        <taxon>eudicotyledons</taxon>
        <taxon>Gunneridae</taxon>
        <taxon>Pentapetalae</taxon>
        <taxon>rosids</taxon>
        <taxon>Vitales</taxon>
        <taxon>Vitaceae</taxon>
        <taxon>Viteae</taxon>
        <taxon>Vitis</taxon>
    </lineage>
</organism>
<sequence length="223" mass="25711">MITIKLSFSNYLLWKSQLRSLLESQDLLGYIDGTLVPPPHFEPATSTILSTKYLAWKATDQRLLYLLLFSLTVEAIVVLMKRNTKPVAEYAHTFKTLCDQLHAIGRPVEDTDKVHWFLRGLGTDFSVFFYRSDGSHSSLLFCRFSRRPPRYQICRMEGHYANRCNQRYGRTDSSAHLAEAFNISCSFFGPEASDWFLDTGASAHMTTDHLFWINPKITRVRTL</sequence>
<dbReference type="InterPro" id="IPR029472">
    <property type="entry name" value="Copia-like_N"/>
</dbReference>